<accession>A0A366DP00</accession>
<comment type="caution">
    <text evidence="6">The sequence shown here is derived from an EMBL/GenBank/DDBJ whole genome shotgun (WGS) entry which is preliminary data.</text>
</comment>
<dbReference type="InterPro" id="IPR036388">
    <property type="entry name" value="WH-like_DNA-bd_sf"/>
</dbReference>
<dbReference type="InterPro" id="IPR036390">
    <property type="entry name" value="WH_DNA-bd_sf"/>
</dbReference>
<comment type="similarity">
    <text evidence="1">Belongs to the LysR transcriptional regulatory family.</text>
</comment>
<proteinExistence type="inferred from homology"/>
<dbReference type="PROSITE" id="PS50931">
    <property type="entry name" value="HTH_LYSR"/>
    <property type="match status" value="1"/>
</dbReference>
<dbReference type="Gene3D" id="3.40.190.290">
    <property type="match status" value="1"/>
</dbReference>
<dbReference type="SUPFAM" id="SSF46785">
    <property type="entry name" value="Winged helix' DNA-binding domain"/>
    <property type="match status" value="1"/>
</dbReference>
<evidence type="ECO:0000256" key="4">
    <source>
        <dbReference type="ARBA" id="ARBA00023163"/>
    </source>
</evidence>
<evidence type="ECO:0000313" key="7">
    <source>
        <dbReference type="Proteomes" id="UP000252893"/>
    </source>
</evidence>
<evidence type="ECO:0000256" key="2">
    <source>
        <dbReference type="ARBA" id="ARBA00023015"/>
    </source>
</evidence>
<name>A0A366DP00_9HYPH</name>
<evidence type="ECO:0000256" key="3">
    <source>
        <dbReference type="ARBA" id="ARBA00023125"/>
    </source>
</evidence>
<dbReference type="GO" id="GO:0000976">
    <property type="term" value="F:transcription cis-regulatory region binding"/>
    <property type="evidence" value="ECO:0007669"/>
    <property type="project" value="TreeGrafter"/>
</dbReference>
<reference evidence="6 7" key="1">
    <citation type="submission" date="2018-06" db="EMBL/GenBank/DDBJ databases">
        <title>Genomic Encyclopedia of Type Strains, Phase IV (KMG-IV): sequencing the most valuable type-strain genomes for metagenomic binning, comparative biology and taxonomic classification.</title>
        <authorList>
            <person name="Goeker M."/>
        </authorList>
    </citation>
    <scope>NUCLEOTIDE SEQUENCE [LARGE SCALE GENOMIC DNA]</scope>
    <source>
        <strain evidence="6 7">DSM 25619</strain>
    </source>
</reference>
<evidence type="ECO:0000256" key="1">
    <source>
        <dbReference type="ARBA" id="ARBA00009437"/>
    </source>
</evidence>
<dbReference type="InterPro" id="IPR000847">
    <property type="entry name" value="LysR_HTH_N"/>
</dbReference>
<keyword evidence="7" id="KW-1185">Reference proteome</keyword>
<dbReference type="SUPFAM" id="SSF53850">
    <property type="entry name" value="Periplasmic binding protein-like II"/>
    <property type="match status" value="1"/>
</dbReference>
<dbReference type="PANTHER" id="PTHR30126:SF40">
    <property type="entry name" value="HTH-TYPE TRANSCRIPTIONAL REGULATOR GLTR"/>
    <property type="match status" value="1"/>
</dbReference>
<dbReference type="Gene3D" id="1.10.10.10">
    <property type="entry name" value="Winged helix-like DNA-binding domain superfamily/Winged helix DNA-binding domain"/>
    <property type="match status" value="1"/>
</dbReference>
<dbReference type="Pfam" id="PF03466">
    <property type="entry name" value="LysR_substrate"/>
    <property type="match status" value="1"/>
</dbReference>
<dbReference type="EMBL" id="QNRH01000011">
    <property type="protein sequence ID" value="RBO90938.1"/>
    <property type="molecule type" value="Genomic_DNA"/>
</dbReference>
<dbReference type="OrthoDB" id="8479357at2"/>
<keyword evidence="2" id="KW-0805">Transcription regulation</keyword>
<gene>
    <name evidence="6" type="ORF">DFR47_11133</name>
</gene>
<dbReference type="AlphaFoldDB" id="A0A366DP00"/>
<protein>
    <submittedName>
        <fullName evidence="6">LysR family transcriptional regulator</fullName>
    </submittedName>
</protein>
<organism evidence="6 7">
    <name type="scientific">Pseudochrobactrum asaccharolyticum</name>
    <dbReference type="NCBI Taxonomy" id="354351"/>
    <lineage>
        <taxon>Bacteria</taxon>
        <taxon>Pseudomonadati</taxon>
        <taxon>Pseudomonadota</taxon>
        <taxon>Alphaproteobacteria</taxon>
        <taxon>Hyphomicrobiales</taxon>
        <taxon>Brucellaceae</taxon>
        <taxon>Pseudochrobactrum</taxon>
    </lineage>
</organism>
<dbReference type="PANTHER" id="PTHR30126">
    <property type="entry name" value="HTH-TYPE TRANSCRIPTIONAL REGULATOR"/>
    <property type="match status" value="1"/>
</dbReference>
<feature type="domain" description="HTH lysR-type" evidence="5">
    <location>
        <begin position="1"/>
        <end position="58"/>
    </location>
</feature>
<sequence>MDIVALAMFRAVAREQSITRAAELLGRVPSNVTTRIQQLEAEIGVPLFQRDRKRMALTSEGRTYLGYAERILNLAEEAQQVINPAGPAGTLRVGSMESTVASRLPLPLAGYNKQWPQVTLDLSTAPTRQLIDALLSHRIDCALIAVPTGEWWLDEAELDKFPLFREELMLLLPPDHPSVHQAEDIKTKALAAFALGCTYRMLAEEWLTSYGTRRADFAVQEVHSYHAMFACTAAGSCISIMPRSVVDLMRHLGPVKEQPLMKVDTYLACRSGFNTPAFSEFHKTLSAFSNIEDPDHER</sequence>
<evidence type="ECO:0000259" key="5">
    <source>
        <dbReference type="PROSITE" id="PS50931"/>
    </source>
</evidence>
<keyword evidence="3" id="KW-0238">DNA-binding</keyword>
<dbReference type="GO" id="GO:0003700">
    <property type="term" value="F:DNA-binding transcription factor activity"/>
    <property type="evidence" value="ECO:0007669"/>
    <property type="project" value="InterPro"/>
</dbReference>
<dbReference type="RefSeq" id="WP_113946101.1">
    <property type="nucleotide sequence ID" value="NZ_JBHEEG010000013.1"/>
</dbReference>
<keyword evidence="4" id="KW-0804">Transcription</keyword>
<dbReference type="FunFam" id="1.10.10.10:FF:000001">
    <property type="entry name" value="LysR family transcriptional regulator"/>
    <property type="match status" value="1"/>
</dbReference>
<dbReference type="Pfam" id="PF00126">
    <property type="entry name" value="HTH_1"/>
    <property type="match status" value="1"/>
</dbReference>
<dbReference type="Proteomes" id="UP000252893">
    <property type="component" value="Unassembled WGS sequence"/>
</dbReference>
<dbReference type="InterPro" id="IPR005119">
    <property type="entry name" value="LysR_subst-bd"/>
</dbReference>
<evidence type="ECO:0000313" key="6">
    <source>
        <dbReference type="EMBL" id="RBO90938.1"/>
    </source>
</evidence>